<proteinExistence type="predicted"/>
<keyword evidence="2" id="KW-1185">Reference proteome</keyword>
<dbReference type="OrthoDB" id="8277149at2"/>
<gene>
    <name evidence="1" type="ORF">GHK62_16310</name>
</gene>
<dbReference type="AlphaFoldDB" id="A0A6N7LH99"/>
<accession>A0A6N7LH99</accession>
<organism evidence="1 2">
    <name type="scientific">Sinorhizobium terangae</name>
    <dbReference type="NCBI Taxonomy" id="110322"/>
    <lineage>
        <taxon>Bacteria</taxon>
        <taxon>Pseudomonadati</taxon>
        <taxon>Pseudomonadota</taxon>
        <taxon>Alphaproteobacteria</taxon>
        <taxon>Hyphomicrobiales</taxon>
        <taxon>Rhizobiaceae</taxon>
        <taxon>Sinorhizobium/Ensifer group</taxon>
        <taxon>Sinorhizobium</taxon>
    </lineage>
</organism>
<protein>
    <submittedName>
        <fullName evidence="1">Nodulation protein NolU</fullName>
    </submittedName>
</protein>
<evidence type="ECO:0000313" key="2">
    <source>
        <dbReference type="Proteomes" id="UP000439983"/>
    </source>
</evidence>
<dbReference type="Proteomes" id="UP000439983">
    <property type="component" value="Unassembled WGS sequence"/>
</dbReference>
<evidence type="ECO:0000313" key="1">
    <source>
        <dbReference type="EMBL" id="MQX16275.1"/>
    </source>
</evidence>
<sequence>MLRMTQAAEPRRSFNLSPRDLSELVTATHPTRLAARLDTQLSAATVARLQKSPRLQSRIAELLLDNQMDFDEHGWGPDLLRGHDPGRAALLAGGIWHARSLLRMISKPDLVALIGRIGAEAHAFGIRNLPHAIATRPIADPQKLAHRIEHDGYACLGAWLDDSSVLDRNRVLLRLPAGTAAEHPAAEHRNAAGQLFSLVLAHLVTEMPAI</sequence>
<comment type="caution">
    <text evidence="1">The sequence shown here is derived from an EMBL/GenBank/DDBJ whole genome shotgun (WGS) entry which is preliminary data.</text>
</comment>
<dbReference type="EMBL" id="WITC01000060">
    <property type="protein sequence ID" value="MQX16275.1"/>
    <property type="molecule type" value="Genomic_DNA"/>
</dbReference>
<reference evidence="1 2" key="1">
    <citation type="journal article" date="2013" name="Genome Biol.">
        <title>Comparative genomics of the core and accessory genomes of 48 Sinorhizobium strains comprising five genospecies.</title>
        <authorList>
            <person name="Sugawara M."/>
            <person name="Epstein B."/>
            <person name="Badgley B.D."/>
            <person name="Unno T."/>
            <person name="Xu L."/>
            <person name="Reese J."/>
            <person name="Gyaneshwar P."/>
            <person name="Denny R."/>
            <person name="Mudge J."/>
            <person name="Bharti A.K."/>
            <person name="Farmer A.D."/>
            <person name="May G.D."/>
            <person name="Woodward J.E."/>
            <person name="Medigue C."/>
            <person name="Vallenet D."/>
            <person name="Lajus A."/>
            <person name="Rouy Z."/>
            <person name="Martinez-Vaz B."/>
            <person name="Tiffin P."/>
            <person name="Young N.D."/>
            <person name="Sadowsky M.J."/>
        </authorList>
    </citation>
    <scope>NUCLEOTIDE SEQUENCE [LARGE SCALE GENOMIC DNA]</scope>
    <source>
        <strain evidence="1 2">USDA4894</strain>
    </source>
</reference>
<name>A0A6N7LH99_SINTE</name>